<protein>
    <submittedName>
        <fullName evidence="1">Uncharacterized protein</fullName>
    </submittedName>
</protein>
<evidence type="ECO:0000313" key="1">
    <source>
        <dbReference type="EMBL" id="KAF9063998.1"/>
    </source>
</evidence>
<keyword evidence="2" id="KW-1185">Reference proteome</keyword>
<dbReference type="AlphaFoldDB" id="A0A9P5PHI6"/>
<dbReference type="EMBL" id="JADNRY010000133">
    <property type="protein sequence ID" value="KAF9063998.1"/>
    <property type="molecule type" value="Genomic_DNA"/>
</dbReference>
<proteinExistence type="predicted"/>
<organism evidence="1 2">
    <name type="scientific">Rhodocollybia butyracea</name>
    <dbReference type="NCBI Taxonomy" id="206335"/>
    <lineage>
        <taxon>Eukaryota</taxon>
        <taxon>Fungi</taxon>
        <taxon>Dikarya</taxon>
        <taxon>Basidiomycota</taxon>
        <taxon>Agaricomycotina</taxon>
        <taxon>Agaricomycetes</taxon>
        <taxon>Agaricomycetidae</taxon>
        <taxon>Agaricales</taxon>
        <taxon>Marasmiineae</taxon>
        <taxon>Omphalotaceae</taxon>
        <taxon>Rhodocollybia</taxon>
    </lineage>
</organism>
<gene>
    <name evidence="1" type="ORF">BDP27DRAFT_1450977</name>
</gene>
<sequence length="66" mass="6815">MPSPSLSIITLFLGNCRIGLIGLGGSFVILEIVTSGLISELPCGASPLRITYAIFDACAPLAHILS</sequence>
<comment type="caution">
    <text evidence="1">The sequence shown here is derived from an EMBL/GenBank/DDBJ whole genome shotgun (WGS) entry which is preliminary data.</text>
</comment>
<accession>A0A9P5PHI6</accession>
<reference evidence="1" key="1">
    <citation type="submission" date="2020-11" db="EMBL/GenBank/DDBJ databases">
        <authorList>
            <consortium name="DOE Joint Genome Institute"/>
            <person name="Ahrendt S."/>
            <person name="Riley R."/>
            <person name="Andreopoulos W."/>
            <person name="Labutti K."/>
            <person name="Pangilinan J."/>
            <person name="Ruiz-Duenas F.J."/>
            <person name="Barrasa J.M."/>
            <person name="Sanchez-Garcia M."/>
            <person name="Camarero S."/>
            <person name="Miyauchi S."/>
            <person name="Serrano A."/>
            <person name="Linde D."/>
            <person name="Babiker R."/>
            <person name="Drula E."/>
            <person name="Ayuso-Fernandez I."/>
            <person name="Pacheco R."/>
            <person name="Padilla G."/>
            <person name="Ferreira P."/>
            <person name="Barriuso J."/>
            <person name="Kellner H."/>
            <person name="Castanera R."/>
            <person name="Alfaro M."/>
            <person name="Ramirez L."/>
            <person name="Pisabarro A.G."/>
            <person name="Kuo A."/>
            <person name="Tritt A."/>
            <person name="Lipzen A."/>
            <person name="He G."/>
            <person name="Yan M."/>
            <person name="Ng V."/>
            <person name="Cullen D."/>
            <person name="Martin F."/>
            <person name="Rosso M.-N."/>
            <person name="Henrissat B."/>
            <person name="Hibbett D."/>
            <person name="Martinez A.T."/>
            <person name="Grigoriev I.V."/>
        </authorList>
    </citation>
    <scope>NUCLEOTIDE SEQUENCE</scope>
    <source>
        <strain evidence="1">AH 40177</strain>
    </source>
</reference>
<name>A0A9P5PHI6_9AGAR</name>
<evidence type="ECO:0000313" key="2">
    <source>
        <dbReference type="Proteomes" id="UP000772434"/>
    </source>
</evidence>
<dbReference type="Proteomes" id="UP000772434">
    <property type="component" value="Unassembled WGS sequence"/>
</dbReference>